<evidence type="ECO:0000256" key="2">
    <source>
        <dbReference type="ARBA" id="ARBA00022771"/>
    </source>
</evidence>
<gene>
    <name evidence="4" type="ORF">CTOB1V02_LOCUS11602</name>
</gene>
<evidence type="ECO:0000256" key="1">
    <source>
        <dbReference type="ARBA" id="ARBA00022723"/>
    </source>
</evidence>
<keyword evidence="1" id="KW-0479">Metal-binding</keyword>
<reference evidence="4" key="1">
    <citation type="submission" date="2020-11" db="EMBL/GenBank/DDBJ databases">
        <authorList>
            <person name="Tran Van P."/>
        </authorList>
    </citation>
    <scope>NUCLEOTIDE SEQUENCE</scope>
</reference>
<dbReference type="GO" id="GO:0008270">
    <property type="term" value="F:zinc ion binding"/>
    <property type="evidence" value="ECO:0007669"/>
    <property type="project" value="UniProtKB-KW"/>
</dbReference>
<keyword evidence="3" id="KW-0862">Zinc</keyword>
<name>A0A7R8ZW08_9CRUS</name>
<feature type="non-terminal residue" evidence="4">
    <location>
        <position position="1"/>
    </location>
</feature>
<dbReference type="OrthoDB" id="654211at2759"/>
<dbReference type="Gene3D" id="3.30.160.60">
    <property type="entry name" value="Classic Zinc Finger"/>
    <property type="match status" value="1"/>
</dbReference>
<protein>
    <submittedName>
        <fullName evidence="4">Uncharacterized protein</fullName>
    </submittedName>
</protein>
<organism evidence="4">
    <name type="scientific">Cyprideis torosa</name>
    <dbReference type="NCBI Taxonomy" id="163714"/>
    <lineage>
        <taxon>Eukaryota</taxon>
        <taxon>Metazoa</taxon>
        <taxon>Ecdysozoa</taxon>
        <taxon>Arthropoda</taxon>
        <taxon>Crustacea</taxon>
        <taxon>Oligostraca</taxon>
        <taxon>Ostracoda</taxon>
        <taxon>Podocopa</taxon>
        <taxon>Podocopida</taxon>
        <taxon>Cytherocopina</taxon>
        <taxon>Cytheroidea</taxon>
        <taxon>Cytherideidae</taxon>
        <taxon>Cyprideis</taxon>
    </lineage>
</organism>
<proteinExistence type="predicted"/>
<dbReference type="InterPro" id="IPR036236">
    <property type="entry name" value="Znf_C2H2_sf"/>
</dbReference>
<evidence type="ECO:0000313" key="4">
    <source>
        <dbReference type="EMBL" id="CAD7233783.1"/>
    </source>
</evidence>
<dbReference type="EMBL" id="OB666939">
    <property type="protein sequence ID" value="CAD7233783.1"/>
    <property type="molecule type" value="Genomic_DNA"/>
</dbReference>
<accession>A0A7R8ZW08</accession>
<dbReference type="AlphaFoldDB" id="A0A7R8ZW08"/>
<evidence type="ECO:0000256" key="3">
    <source>
        <dbReference type="ARBA" id="ARBA00022833"/>
    </source>
</evidence>
<dbReference type="SUPFAM" id="SSF57667">
    <property type="entry name" value="beta-beta-alpha zinc fingers"/>
    <property type="match status" value="1"/>
</dbReference>
<dbReference type="GO" id="GO:0005634">
    <property type="term" value="C:nucleus"/>
    <property type="evidence" value="ECO:0007669"/>
    <property type="project" value="UniProtKB-ARBA"/>
</dbReference>
<sequence length="142" mass="16545">MLFLDPRTIIIKLAANAHLTRLRSARTRAQYEEEGIREVIANRRSALLAERCMREIISHELTHTGEKPFACRVCGKSFFHAKVDPQWTETLCLQGLWKSIRIEQQFICAQVDPQWTETLCLQHLWKIILTEGSFIHAQVYPQ</sequence>
<dbReference type="FunFam" id="3.30.160.60:FF:000446">
    <property type="entry name" value="Zinc finger protein"/>
    <property type="match status" value="1"/>
</dbReference>
<keyword evidence="2" id="KW-0863">Zinc-finger</keyword>